<proteinExistence type="predicted"/>
<reference evidence="3" key="1">
    <citation type="journal article" date="2005" name="Nature">
        <title>The map-based sequence of the rice genome.</title>
        <authorList>
            <consortium name="International rice genome sequencing project (IRGSP)"/>
            <person name="Matsumoto T."/>
            <person name="Wu J."/>
            <person name="Kanamori H."/>
            <person name="Katayose Y."/>
            <person name="Fujisawa M."/>
            <person name="Namiki N."/>
            <person name="Mizuno H."/>
            <person name="Yamamoto K."/>
            <person name="Antonio B.A."/>
            <person name="Baba T."/>
            <person name="Sakata K."/>
            <person name="Nagamura Y."/>
            <person name="Aoki H."/>
            <person name="Arikawa K."/>
            <person name="Arita K."/>
            <person name="Bito T."/>
            <person name="Chiden Y."/>
            <person name="Fujitsuka N."/>
            <person name="Fukunaka R."/>
            <person name="Hamada M."/>
            <person name="Harada C."/>
            <person name="Hayashi A."/>
            <person name="Hijishita S."/>
            <person name="Honda M."/>
            <person name="Hosokawa S."/>
            <person name="Ichikawa Y."/>
            <person name="Idonuma A."/>
            <person name="Iijima M."/>
            <person name="Ikeda M."/>
            <person name="Ikeno M."/>
            <person name="Ito K."/>
            <person name="Ito S."/>
            <person name="Ito T."/>
            <person name="Ito Y."/>
            <person name="Ito Y."/>
            <person name="Iwabuchi A."/>
            <person name="Kamiya K."/>
            <person name="Karasawa W."/>
            <person name="Kurita K."/>
            <person name="Katagiri S."/>
            <person name="Kikuta A."/>
            <person name="Kobayashi H."/>
            <person name="Kobayashi N."/>
            <person name="Machita K."/>
            <person name="Maehara T."/>
            <person name="Masukawa M."/>
            <person name="Mizubayashi T."/>
            <person name="Mukai Y."/>
            <person name="Nagasaki H."/>
            <person name="Nagata Y."/>
            <person name="Naito S."/>
            <person name="Nakashima M."/>
            <person name="Nakama Y."/>
            <person name="Nakamichi Y."/>
            <person name="Nakamura M."/>
            <person name="Meguro A."/>
            <person name="Negishi M."/>
            <person name="Ohta I."/>
            <person name="Ohta T."/>
            <person name="Okamoto M."/>
            <person name="Ono N."/>
            <person name="Saji S."/>
            <person name="Sakaguchi M."/>
            <person name="Sakai K."/>
            <person name="Shibata M."/>
            <person name="Shimokawa T."/>
            <person name="Song J."/>
            <person name="Takazaki Y."/>
            <person name="Terasawa K."/>
            <person name="Tsugane M."/>
            <person name="Tsuji K."/>
            <person name="Ueda S."/>
            <person name="Waki K."/>
            <person name="Yamagata H."/>
            <person name="Yamamoto M."/>
            <person name="Yamamoto S."/>
            <person name="Yamane H."/>
            <person name="Yoshiki S."/>
            <person name="Yoshihara R."/>
            <person name="Yukawa K."/>
            <person name="Zhong H."/>
            <person name="Yano M."/>
            <person name="Yuan Q."/>
            <person name="Ouyang S."/>
            <person name="Liu J."/>
            <person name="Jones K.M."/>
            <person name="Gansberger K."/>
            <person name="Moffat K."/>
            <person name="Hill J."/>
            <person name="Bera J."/>
            <person name="Fadrosh D."/>
            <person name="Jin S."/>
            <person name="Johri S."/>
            <person name="Kim M."/>
            <person name="Overton L."/>
            <person name="Reardon M."/>
            <person name="Tsitrin T."/>
            <person name="Vuong H."/>
            <person name="Weaver B."/>
            <person name="Ciecko A."/>
            <person name="Tallon L."/>
            <person name="Jackson J."/>
            <person name="Pai G."/>
            <person name="Aken S.V."/>
            <person name="Utterback T."/>
            <person name="Reidmuller S."/>
            <person name="Feldblyum T."/>
            <person name="Hsiao J."/>
            <person name="Zismann V."/>
            <person name="Iobst S."/>
            <person name="de Vazeille A.R."/>
            <person name="Buell C.R."/>
            <person name="Ying K."/>
            <person name="Li Y."/>
            <person name="Lu T."/>
            <person name="Huang Y."/>
            <person name="Zhao Q."/>
            <person name="Feng Q."/>
            <person name="Zhang L."/>
            <person name="Zhu J."/>
            <person name="Weng Q."/>
            <person name="Mu J."/>
            <person name="Lu Y."/>
            <person name="Fan D."/>
            <person name="Liu Y."/>
            <person name="Guan J."/>
            <person name="Zhang Y."/>
            <person name="Yu S."/>
            <person name="Liu X."/>
            <person name="Zhang Y."/>
            <person name="Hong G."/>
            <person name="Han B."/>
            <person name="Choisne N."/>
            <person name="Demange N."/>
            <person name="Orjeda G."/>
            <person name="Samain S."/>
            <person name="Cattolico L."/>
            <person name="Pelletier E."/>
            <person name="Couloux A."/>
            <person name="Segurens B."/>
            <person name="Wincker P."/>
            <person name="D'Hont A."/>
            <person name="Scarpelli C."/>
            <person name="Weissenbach J."/>
            <person name="Salanoubat M."/>
            <person name="Quetier F."/>
            <person name="Yu Y."/>
            <person name="Kim H.R."/>
            <person name="Rambo T."/>
            <person name="Currie J."/>
            <person name="Collura K."/>
            <person name="Luo M."/>
            <person name="Yang T."/>
            <person name="Ammiraju J.S.S."/>
            <person name="Engler F."/>
            <person name="Soderlund C."/>
            <person name="Wing R.A."/>
            <person name="Palmer L.E."/>
            <person name="de la Bastide M."/>
            <person name="Spiegel L."/>
            <person name="Nascimento L."/>
            <person name="Zutavern T."/>
            <person name="O'Shaughnessy A."/>
            <person name="Dike S."/>
            <person name="Dedhia N."/>
            <person name="Preston R."/>
            <person name="Balija V."/>
            <person name="McCombie W.R."/>
            <person name="Chow T."/>
            <person name="Chen H."/>
            <person name="Chung M."/>
            <person name="Chen C."/>
            <person name="Shaw J."/>
            <person name="Wu H."/>
            <person name="Hsiao K."/>
            <person name="Chao Y."/>
            <person name="Chu M."/>
            <person name="Cheng C."/>
            <person name="Hour A."/>
            <person name="Lee P."/>
            <person name="Lin S."/>
            <person name="Lin Y."/>
            <person name="Liou J."/>
            <person name="Liu S."/>
            <person name="Hsing Y."/>
            <person name="Raghuvanshi S."/>
            <person name="Mohanty A."/>
            <person name="Bharti A.K."/>
            <person name="Gaur A."/>
            <person name="Gupta V."/>
            <person name="Kumar D."/>
            <person name="Ravi V."/>
            <person name="Vij S."/>
            <person name="Kapur A."/>
            <person name="Khurana P."/>
            <person name="Khurana P."/>
            <person name="Khurana J.P."/>
            <person name="Tyagi A.K."/>
            <person name="Gaikwad K."/>
            <person name="Singh A."/>
            <person name="Dalal V."/>
            <person name="Srivastava S."/>
            <person name="Dixit A."/>
            <person name="Pal A.K."/>
            <person name="Ghazi I.A."/>
            <person name="Yadav M."/>
            <person name="Pandit A."/>
            <person name="Bhargava A."/>
            <person name="Sureshbabu K."/>
            <person name="Batra K."/>
            <person name="Sharma T.R."/>
            <person name="Mohapatra T."/>
            <person name="Singh N.K."/>
            <person name="Messing J."/>
            <person name="Nelson A.B."/>
            <person name="Fuks G."/>
            <person name="Kavchok S."/>
            <person name="Keizer G."/>
            <person name="Linton E."/>
            <person name="Llaca V."/>
            <person name="Song R."/>
            <person name="Tanyolac B."/>
            <person name="Young S."/>
            <person name="Ho-Il K."/>
            <person name="Hahn J.H."/>
            <person name="Sangsakoo G."/>
            <person name="Vanavichit A."/>
            <person name="de Mattos Luiz.A.T."/>
            <person name="Zimmer P.D."/>
            <person name="Malone G."/>
            <person name="Dellagostin O."/>
            <person name="de Oliveira A.C."/>
            <person name="Bevan M."/>
            <person name="Bancroft I."/>
            <person name="Minx P."/>
            <person name="Cordum H."/>
            <person name="Wilson R."/>
            <person name="Cheng Z."/>
            <person name="Jin W."/>
            <person name="Jiang J."/>
            <person name="Leong S.A."/>
            <person name="Iwama H."/>
            <person name="Gojobori T."/>
            <person name="Itoh T."/>
            <person name="Niimura Y."/>
            <person name="Fujii Y."/>
            <person name="Habara T."/>
            <person name="Sakai H."/>
            <person name="Sato Y."/>
            <person name="Wilson G."/>
            <person name="Kumar K."/>
            <person name="McCouch S."/>
            <person name="Juretic N."/>
            <person name="Hoen D."/>
            <person name="Wright S."/>
            <person name="Bruskiewich R."/>
            <person name="Bureau T."/>
            <person name="Miyao A."/>
            <person name="Hirochika H."/>
            <person name="Nishikawa T."/>
            <person name="Kadowaki K."/>
            <person name="Sugiura M."/>
            <person name="Burr B."/>
            <person name="Sasaki T."/>
        </authorList>
    </citation>
    <scope>NUCLEOTIDE SEQUENCE [LARGE SCALE GENOMIC DNA]</scope>
    <source>
        <strain evidence="3">cv. Nipponbare</strain>
    </source>
</reference>
<feature type="compositionally biased region" description="Gly residues" evidence="1">
    <location>
        <begin position="109"/>
        <end position="120"/>
    </location>
</feature>
<feature type="compositionally biased region" description="Low complexity" evidence="1">
    <location>
        <begin position="121"/>
        <end position="133"/>
    </location>
</feature>
<feature type="compositionally biased region" description="Low complexity" evidence="1">
    <location>
        <begin position="65"/>
        <end position="81"/>
    </location>
</feature>
<organism evidence="2 3">
    <name type="scientific">Oryza sativa subsp. japonica</name>
    <name type="common">Rice</name>
    <dbReference type="NCBI Taxonomy" id="39947"/>
    <lineage>
        <taxon>Eukaryota</taxon>
        <taxon>Viridiplantae</taxon>
        <taxon>Streptophyta</taxon>
        <taxon>Embryophyta</taxon>
        <taxon>Tracheophyta</taxon>
        <taxon>Spermatophyta</taxon>
        <taxon>Magnoliopsida</taxon>
        <taxon>Liliopsida</taxon>
        <taxon>Poales</taxon>
        <taxon>Poaceae</taxon>
        <taxon>BOP clade</taxon>
        <taxon>Oryzoideae</taxon>
        <taxon>Oryzeae</taxon>
        <taxon>Oryzinae</taxon>
        <taxon>Oryza</taxon>
        <taxon>Oryza sativa</taxon>
    </lineage>
</organism>
<evidence type="ECO:0000256" key="1">
    <source>
        <dbReference type="SAM" id="MobiDB-lite"/>
    </source>
</evidence>
<sequence>MAAAAAAPPPTAASAASSPTTGGGSSGRGGAPRAAATATAPLLPRAAAAASSPTTGGGSSGWGGAPRAAATAPLLPRAAAAVESSPTTDGGGGALPHHRRVPSAAATGGSSGRGGGGGGALPSTGSTATATAAPRQHDGGSSREVVVQRVVKEIGGSANYPILPRMVLESVIHIIPVEKVSTVTVKPSAKQAWNTVATMQIGADCVKAAKGQPEPSHKVVMKMFCAVPDKLEHIATSIETLLDLSTLTVEGVTGRLSVVEDWLMFTDEKWARSLEGAGNVGGGLWVLLDQGSGDLAVDAARRNKMSGRTPAAMQTAANGGDGGGGCYACRNRGNITHVQKSPKYPSTKKIQSSNFLMKIEMTRAPI</sequence>
<dbReference type="EMBL" id="AP006054">
    <property type="protein sequence ID" value="BAD62301.1"/>
    <property type="molecule type" value="Genomic_DNA"/>
</dbReference>
<dbReference type="AlphaFoldDB" id="Q5Z4N1"/>
<feature type="compositionally biased region" description="Low complexity" evidence="1">
    <location>
        <begin position="31"/>
        <end position="54"/>
    </location>
</feature>
<gene>
    <name evidence="2" type="primary">P0417E03.19</name>
</gene>
<protein>
    <submittedName>
        <fullName evidence="2">Fibroin-like protein</fullName>
    </submittedName>
</protein>
<name>Q5Z4N1_ORYSJ</name>
<reference evidence="3" key="2">
    <citation type="journal article" date="2008" name="Nucleic Acids Res.">
        <title>The rice annotation project database (RAP-DB): 2008 update.</title>
        <authorList>
            <consortium name="The rice annotation project (RAP)"/>
        </authorList>
    </citation>
    <scope>GENOME REANNOTATION</scope>
    <source>
        <strain evidence="3">cv. Nipponbare</strain>
    </source>
</reference>
<evidence type="ECO:0000313" key="3">
    <source>
        <dbReference type="Proteomes" id="UP000000763"/>
    </source>
</evidence>
<accession>Q5Z4N1</accession>
<feature type="region of interest" description="Disordered" evidence="1">
    <location>
        <begin position="1"/>
        <end position="143"/>
    </location>
</feature>
<evidence type="ECO:0000313" key="2">
    <source>
        <dbReference type="EMBL" id="BAD62301.1"/>
    </source>
</evidence>
<feature type="compositionally biased region" description="Gly residues" evidence="1">
    <location>
        <begin position="21"/>
        <end position="30"/>
    </location>
</feature>
<feature type="compositionally biased region" description="Gly residues" evidence="1">
    <location>
        <begin position="55"/>
        <end position="64"/>
    </location>
</feature>
<dbReference type="Proteomes" id="UP000000763">
    <property type="component" value="Chromosome 6"/>
</dbReference>
<feature type="compositionally biased region" description="Low complexity" evidence="1">
    <location>
        <begin position="1"/>
        <end position="20"/>
    </location>
</feature>